<dbReference type="Pfam" id="PF00004">
    <property type="entry name" value="AAA"/>
    <property type="match status" value="1"/>
</dbReference>
<comment type="caution">
    <text evidence="2">The sequence shown here is derived from an EMBL/GenBank/DDBJ whole genome shotgun (WGS) entry which is preliminary data.</text>
</comment>
<dbReference type="SUPFAM" id="SSF52540">
    <property type="entry name" value="P-loop containing nucleoside triphosphate hydrolases"/>
    <property type="match status" value="1"/>
</dbReference>
<feature type="domain" description="ATPase AAA-type core" evidence="1">
    <location>
        <begin position="43"/>
        <end position="77"/>
    </location>
</feature>
<proteinExistence type="predicted"/>
<dbReference type="AlphaFoldDB" id="A0ABD0P1S2"/>
<gene>
    <name evidence="2" type="ORF">M9458_036201</name>
</gene>
<dbReference type="InterPro" id="IPR027065">
    <property type="entry name" value="Lon_Prtase"/>
</dbReference>
<organism evidence="2 3">
    <name type="scientific">Cirrhinus mrigala</name>
    <name type="common">Mrigala</name>
    <dbReference type="NCBI Taxonomy" id="683832"/>
    <lineage>
        <taxon>Eukaryota</taxon>
        <taxon>Metazoa</taxon>
        <taxon>Chordata</taxon>
        <taxon>Craniata</taxon>
        <taxon>Vertebrata</taxon>
        <taxon>Euteleostomi</taxon>
        <taxon>Actinopterygii</taxon>
        <taxon>Neopterygii</taxon>
        <taxon>Teleostei</taxon>
        <taxon>Ostariophysi</taxon>
        <taxon>Cypriniformes</taxon>
        <taxon>Cyprinidae</taxon>
        <taxon>Labeoninae</taxon>
        <taxon>Labeonini</taxon>
        <taxon>Cirrhinus</taxon>
    </lineage>
</organism>
<feature type="non-terminal residue" evidence="2">
    <location>
        <position position="1"/>
    </location>
</feature>
<feature type="non-terminal residue" evidence="2">
    <location>
        <position position="85"/>
    </location>
</feature>
<dbReference type="PANTHER" id="PTHR10046">
    <property type="entry name" value="ATP DEPENDENT LON PROTEASE FAMILY MEMBER"/>
    <property type="match status" value="1"/>
</dbReference>
<dbReference type="InterPro" id="IPR027417">
    <property type="entry name" value="P-loop_NTPase"/>
</dbReference>
<dbReference type="EMBL" id="JAMKFB020000018">
    <property type="protein sequence ID" value="KAL0167979.1"/>
    <property type="molecule type" value="Genomic_DNA"/>
</dbReference>
<dbReference type="InterPro" id="IPR003959">
    <property type="entry name" value="ATPase_AAA_core"/>
</dbReference>
<evidence type="ECO:0000313" key="2">
    <source>
        <dbReference type="EMBL" id="KAL0167979.1"/>
    </source>
</evidence>
<dbReference type="Proteomes" id="UP001529510">
    <property type="component" value="Unassembled WGS sequence"/>
</dbReference>
<evidence type="ECO:0000313" key="3">
    <source>
        <dbReference type="Proteomes" id="UP001529510"/>
    </source>
</evidence>
<accession>A0ABD0P1S2</accession>
<keyword evidence="3" id="KW-1185">Reference proteome</keyword>
<sequence length="85" mass="9414">CLDIRAARVLLDNDHYAMEKLKRRVLEYLAVRQLKSTLKGPILCFVGPPGVGKTSVGRSIARTLGREFHRIALGGVCDQSDIRGH</sequence>
<reference evidence="2 3" key="1">
    <citation type="submission" date="2024-05" db="EMBL/GenBank/DDBJ databases">
        <title>Genome sequencing and assembly of Indian major carp, Cirrhinus mrigala (Hamilton, 1822).</title>
        <authorList>
            <person name="Mohindra V."/>
            <person name="Chowdhury L.M."/>
            <person name="Lal K."/>
            <person name="Jena J.K."/>
        </authorList>
    </citation>
    <scope>NUCLEOTIDE SEQUENCE [LARGE SCALE GENOMIC DNA]</scope>
    <source>
        <strain evidence="2">CM1030</strain>
        <tissue evidence="2">Blood</tissue>
    </source>
</reference>
<name>A0ABD0P1S2_CIRMR</name>
<protein>
    <recommendedName>
        <fullName evidence="1">ATPase AAA-type core domain-containing protein</fullName>
    </recommendedName>
</protein>
<evidence type="ECO:0000259" key="1">
    <source>
        <dbReference type="Pfam" id="PF00004"/>
    </source>
</evidence>
<dbReference type="Gene3D" id="3.40.50.300">
    <property type="entry name" value="P-loop containing nucleotide triphosphate hydrolases"/>
    <property type="match status" value="1"/>
</dbReference>